<dbReference type="AlphaFoldDB" id="C6HV61"/>
<dbReference type="GO" id="GO:0022857">
    <property type="term" value="F:transmembrane transporter activity"/>
    <property type="evidence" value="ECO:0007669"/>
    <property type="project" value="InterPro"/>
</dbReference>
<feature type="transmembrane region" description="Helical" evidence="4">
    <location>
        <begin position="306"/>
        <end position="327"/>
    </location>
</feature>
<dbReference type="SUPFAM" id="SSF103473">
    <property type="entry name" value="MFS general substrate transporter"/>
    <property type="match status" value="1"/>
</dbReference>
<dbReference type="Gene3D" id="1.20.1250.20">
    <property type="entry name" value="MFS general substrate transporter like domains"/>
    <property type="match status" value="1"/>
</dbReference>
<dbReference type="PROSITE" id="PS50850">
    <property type="entry name" value="MFS"/>
    <property type="match status" value="1"/>
</dbReference>
<sequence length="415" mass="44063">MTPPETAPSSRRLPNPAPVYLLIASRVARSVGQGALAANFILELKRLQWSAPSIGAVLSGGILFSIAATLLFGPASDRYGRKPFLAGYELLQCLCAFAGFLTEAGTPSVLVLSILAIAGGFGQATGGGAGAFSPVEQSWLSRFLPDRLRAHYFSLNTAIGFFGMALGTLSGLYPHFFPTLSSPEAHARAVFLTVMVGALLSLFLLLLVPDSREKFPTAPLEETLKKEWSLLRTLIGINALNGFSLGLYAPLMAYWFSLRFGKGPGSIGLAMGGGYLLAGLFSLALAPLTRRIGGVRTVIVGRGAGLVFTLLIPLMPTFFLAVFFHLLRVASNQGTIGARQALSVGLVGEARRGLAASLHNVSMQIPQSIGPAMGAALLSHGLLGAPFYIGALIQGGYLYFYYRAFEGFDRDQKKE</sequence>
<feature type="transmembrane region" description="Helical" evidence="4">
    <location>
        <begin position="108"/>
        <end position="132"/>
    </location>
</feature>
<protein>
    <submittedName>
        <fullName evidence="6">Probable major facilitator superfamily transporter</fullName>
    </submittedName>
</protein>
<dbReference type="InterPro" id="IPR036259">
    <property type="entry name" value="MFS_trans_sf"/>
</dbReference>
<feature type="transmembrane region" description="Helical" evidence="4">
    <location>
        <begin position="153"/>
        <end position="173"/>
    </location>
</feature>
<feature type="transmembrane region" description="Helical" evidence="4">
    <location>
        <begin position="185"/>
        <end position="208"/>
    </location>
</feature>
<accession>C6HV61</accession>
<dbReference type="Pfam" id="PF07690">
    <property type="entry name" value="MFS_1"/>
    <property type="match status" value="2"/>
</dbReference>
<feature type="transmembrane region" description="Helical" evidence="4">
    <location>
        <begin position="267"/>
        <end position="286"/>
    </location>
</feature>
<evidence type="ECO:0000256" key="2">
    <source>
        <dbReference type="ARBA" id="ARBA00022989"/>
    </source>
</evidence>
<dbReference type="EMBL" id="GG693862">
    <property type="protein sequence ID" value="EES53435.1"/>
    <property type="molecule type" value="Genomic_DNA"/>
</dbReference>
<keyword evidence="2 4" id="KW-1133">Transmembrane helix</keyword>
<evidence type="ECO:0000256" key="3">
    <source>
        <dbReference type="ARBA" id="ARBA00023136"/>
    </source>
</evidence>
<gene>
    <name evidence="6" type="ORF">UBAL3_78920025</name>
</gene>
<feature type="transmembrane region" description="Helical" evidence="4">
    <location>
        <begin position="84"/>
        <end position="102"/>
    </location>
</feature>
<evidence type="ECO:0000313" key="7">
    <source>
        <dbReference type="Proteomes" id="UP000009374"/>
    </source>
</evidence>
<evidence type="ECO:0000313" key="6">
    <source>
        <dbReference type="EMBL" id="EES53435.1"/>
    </source>
</evidence>
<feature type="domain" description="Major facilitator superfamily (MFS) profile" evidence="5">
    <location>
        <begin position="1"/>
        <end position="408"/>
    </location>
</feature>
<dbReference type="InterPro" id="IPR011701">
    <property type="entry name" value="MFS"/>
</dbReference>
<evidence type="ECO:0000256" key="4">
    <source>
        <dbReference type="SAM" id="Phobius"/>
    </source>
</evidence>
<reference evidence="6 7" key="1">
    <citation type="journal article" date="2009" name="Appl. Environ. Microbiol.">
        <title>Community genomic and proteomic analyses of chemoautotrophic iron-oxidizing "Leptospirillum rubarum" (Group II) and "Leptospirillum ferrodiazotrophum" (Group III) bacteria in acid mine drainage biofilms.</title>
        <authorList>
            <person name="Goltsman D.S."/>
            <person name="Denef V.J."/>
            <person name="Singer S.W."/>
            <person name="VerBerkmoes N.C."/>
            <person name="Lefsrud M."/>
            <person name="Mueller R.S."/>
            <person name="Dick G.J."/>
            <person name="Sun C.L."/>
            <person name="Wheeler K.E."/>
            <person name="Zemla A."/>
            <person name="Baker B.J."/>
            <person name="Hauser L."/>
            <person name="Land M."/>
            <person name="Shah M.B."/>
            <person name="Thelen M.P."/>
            <person name="Hettich R.L."/>
            <person name="Banfield J.F."/>
        </authorList>
    </citation>
    <scope>NUCLEOTIDE SEQUENCE [LARGE SCALE GENOMIC DNA]</scope>
</reference>
<dbReference type="PANTHER" id="PTHR23520:SF5">
    <property type="entry name" value="TRANSPORTER, PUTATIVE (AFU_ORTHOLOGUE AFUA_3G04000)-RELATED"/>
    <property type="match status" value="1"/>
</dbReference>
<dbReference type="InterPro" id="IPR020846">
    <property type="entry name" value="MFS_dom"/>
</dbReference>
<organism evidence="6 7">
    <name type="scientific">Leptospirillum ferrodiazotrophum</name>
    <dbReference type="NCBI Taxonomy" id="412449"/>
    <lineage>
        <taxon>Bacteria</taxon>
        <taxon>Pseudomonadati</taxon>
        <taxon>Nitrospirota</taxon>
        <taxon>Nitrospiria</taxon>
        <taxon>Nitrospirales</taxon>
        <taxon>Nitrospiraceae</taxon>
        <taxon>Leptospirillum</taxon>
    </lineage>
</organism>
<feature type="transmembrane region" description="Helical" evidence="4">
    <location>
        <begin position="383"/>
        <end position="402"/>
    </location>
</feature>
<evidence type="ECO:0000259" key="5">
    <source>
        <dbReference type="PROSITE" id="PS50850"/>
    </source>
</evidence>
<keyword evidence="7" id="KW-1185">Reference proteome</keyword>
<feature type="transmembrane region" description="Helical" evidence="4">
    <location>
        <begin position="49"/>
        <end position="72"/>
    </location>
</feature>
<feature type="transmembrane region" description="Helical" evidence="4">
    <location>
        <begin position="229"/>
        <end position="255"/>
    </location>
</feature>
<name>C6HV61_9BACT</name>
<keyword evidence="3 4" id="KW-0472">Membrane</keyword>
<dbReference type="Proteomes" id="UP000009374">
    <property type="component" value="Unassembled WGS sequence"/>
</dbReference>
<dbReference type="PANTHER" id="PTHR23520">
    <property type="entry name" value="TRANSPORTER, PUTATIVE (AFU_ORTHOLOGUE AFUA_3G04000)-RELATED"/>
    <property type="match status" value="1"/>
</dbReference>
<keyword evidence="1 4" id="KW-0812">Transmembrane</keyword>
<evidence type="ECO:0000256" key="1">
    <source>
        <dbReference type="ARBA" id="ARBA00022692"/>
    </source>
</evidence>
<proteinExistence type="predicted"/>